<dbReference type="SUPFAM" id="SSF56601">
    <property type="entry name" value="beta-lactamase/transpeptidase-like"/>
    <property type="match status" value="1"/>
</dbReference>
<dbReference type="Proteomes" id="UP000601789">
    <property type="component" value="Unassembled WGS sequence"/>
</dbReference>
<sequence length="362" mass="38901">MKFRSTIIAGLLLSFASGSAAAGPAILLDLDSGKVLEHEDVFAPWYPASLTKLMTTLVVFRAVKAGEITLQSPVRISERAAKEPPSKMGYKPGTVITYENAIRILMVKSANDVATAIAESLTGTRQAFAARMNEEAKRLGMTSTRFVNAHGLHADEQVTTARDLAILAMAVWNEFPEYHEYYGIEALKAGTQTLDNHNDLIMRFDGANGMKTGYTCPSGFNLIATAERQGRSLMAVVIGEPTVEARADKAANMLARGFETMGDSSPFIGQLRASGKEAASPPNLRPVICTQEHWKAVEAARGPSGKPKYTSPHLKDLPQRERVAVAISTGATGPESKAPRYANVPLPTPRPEYTPTSVAEGG</sequence>
<evidence type="ECO:0000256" key="9">
    <source>
        <dbReference type="SAM" id="SignalP"/>
    </source>
</evidence>
<comment type="caution">
    <text evidence="11">The sequence shown here is derived from an EMBL/GenBank/DDBJ whole genome shotgun (WGS) entry which is preliminary data.</text>
</comment>
<keyword evidence="3" id="KW-0378">Hydrolase</keyword>
<comment type="similarity">
    <text evidence="1 7">Belongs to the peptidase S11 family.</text>
</comment>
<gene>
    <name evidence="11" type="ORF">IOD40_12050</name>
</gene>
<keyword evidence="4" id="KW-0133">Cell shape</keyword>
<dbReference type="Gene3D" id="3.40.710.10">
    <property type="entry name" value="DD-peptidase/beta-lactamase superfamily"/>
    <property type="match status" value="1"/>
</dbReference>
<feature type="compositionally biased region" description="Basic and acidic residues" evidence="8">
    <location>
        <begin position="313"/>
        <end position="323"/>
    </location>
</feature>
<dbReference type="EMBL" id="JADGMQ010000008">
    <property type="protein sequence ID" value="MBI1621391.1"/>
    <property type="molecule type" value="Genomic_DNA"/>
</dbReference>
<proteinExistence type="inferred from homology"/>
<keyword evidence="2 9" id="KW-0732">Signal</keyword>
<dbReference type="PANTHER" id="PTHR21581">
    <property type="entry name" value="D-ALANYL-D-ALANINE CARBOXYPEPTIDASE"/>
    <property type="match status" value="1"/>
</dbReference>
<feature type="signal peptide" evidence="9">
    <location>
        <begin position="1"/>
        <end position="22"/>
    </location>
</feature>
<dbReference type="InterPro" id="IPR018044">
    <property type="entry name" value="Peptidase_S11"/>
</dbReference>
<organism evidence="11 12">
    <name type="scientific">Aquamicrobium zhengzhouense</name>
    <dbReference type="NCBI Taxonomy" id="2781738"/>
    <lineage>
        <taxon>Bacteria</taxon>
        <taxon>Pseudomonadati</taxon>
        <taxon>Pseudomonadota</taxon>
        <taxon>Alphaproteobacteria</taxon>
        <taxon>Hyphomicrobiales</taxon>
        <taxon>Phyllobacteriaceae</taxon>
        <taxon>Aquamicrobium</taxon>
    </lineage>
</organism>
<evidence type="ECO:0000256" key="3">
    <source>
        <dbReference type="ARBA" id="ARBA00022801"/>
    </source>
</evidence>
<name>A0ABS0SDR3_9HYPH</name>
<keyword evidence="5" id="KW-0573">Peptidoglycan synthesis</keyword>
<evidence type="ECO:0000256" key="4">
    <source>
        <dbReference type="ARBA" id="ARBA00022960"/>
    </source>
</evidence>
<keyword evidence="6" id="KW-0961">Cell wall biogenesis/degradation</keyword>
<dbReference type="InterPro" id="IPR012338">
    <property type="entry name" value="Beta-lactam/transpept-like"/>
</dbReference>
<dbReference type="PANTHER" id="PTHR21581:SF6">
    <property type="entry name" value="TRAFFICKING PROTEIN PARTICLE COMPLEX SUBUNIT 12"/>
    <property type="match status" value="1"/>
</dbReference>
<reference evidence="11 12" key="1">
    <citation type="submission" date="2020-10" db="EMBL/GenBank/DDBJ databases">
        <title>Aquamicrobium zhengzhouensis sp. nov., a exopolysaccharide producing bacterium isolated from farmland soil.</title>
        <authorList>
            <person name="Wang X."/>
        </authorList>
    </citation>
    <scope>NUCLEOTIDE SEQUENCE [LARGE SCALE GENOMIC DNA]</scope>
    <source>
        <strain evidence="12">cd-1</strain>
    </source>
</reference>
<evidence type="ECO:0000313" key="12">
    <source>
        <dbReference type="Proteomes" id="UP000601789"/>
    </source>
</evidence>
<keyword evidence="11" id="KW-0121">Carboxypeptidase</keyword>
<evidence type="ECO:0000256" key="8">
    <source>
        <dbReference type="SAM" id="MobiDB-lite"/>
    </source>
</evidence>
<evidence type="ECO:0000256" key="5">
    <source>
        <dbReference type="ARBA" id="ARBA00022984"/>
    </source>
</evidence>
<feature type="region of interest" description="Disordered" evidence="8">
    <location>
        <begin position="300"/>
        <end position="362"/>
    </location>
</feature>
<evidence type="ECO:0000313" key="11">
    <source>
        <dbReference type="EMBL" id="MBI1621391.1"/>
    </source>
</evidence>
<evidence type="ECO:0000256" key="1">
    <source>
        <dbReference type="ARBA" id="ARBA00007164"/>
    </source>
</evidence>
<evidence type="ECO:0000256" key="7">
    <source>
        <dbReference type="RuleBase" id="RU004016"/>
    </source>
</evidence>
<evidence type="ECO:0000259" key="10">
    <source>
        <dbReference type="Pfam" id="PF00768"/>
    </source>
</evidence>
<accession>A0ABS0SDR3</accession>
<dbReference type="GO" id="GO:0004180">
    <property type="term" value="F:carboxypeptidase activity"/>
    <property type="evidence" value="ECO:0007669"/>
    <property type="project" value="UniProtKB-KW"/>
</dbReference>
<dbReference type="InterPro" id="IPR001967">
    <property type="entry name" value="Peptidase_S11_N"/>
</dbReference>
<evidence type="ECO:0000256" key="2">
    <source>
        <dbReference type="ARBA" id="ARBA00022729"/>
    </source>
</evidence>
<feature type="chain" id="PRO_5045283265" evidence="9">
    <location>
        <begin position="23"/>
        <end position="362"/>
    </location>
</feature>
<protein>
    <submittedName>
        <fullName evidence="11">D-alanyl-D-alanine carboxypeptidase</fullName>
    </submittedName>
</protein>
<keyword evidence="12" id="KW-1185">Reference proteome</keyword>
<dbReference type="PRINTS" id="PR00725">
    <property type="entry name" value="DADACBPTASE1"/>
</dbReference>
<dbReference type="Pfam" id="PF00768">
    <property type="entry name" value="Peptidase_S11"/>
    <property type="match status" value="1"/>
</dbReference>
<evidence type="ECO:0000256" key="6">
    <source>
        <dbReference type="ARBA" id="ARBA00023316"/>
    </source>
</evidence>
<dbReference type="RefSeq" id="WP_198476794.1">
    <property type="nucleotide sequence ID" value="NZ_JADGMQ010000008.1"/>
</dbReference>
<keyword evidence="11" id="KW-0645">Protease</keyword>
<feature type="domain" description="Peptidase S11 D-alanyl-D-alanine carboxypeptidase A N-terminal" evidence="10">
    <location>
        <begin position="20"/>
        <end position="241"/>
    </location>
</feature>